<keyword evidence="2" id="KW-1185">Reference proteome</keyword>
<evidence type="ECO:0000313" key="1">
    <source>
        <dbReference type="EMBL" id="EOX94462.1"/>
    </source>
</evidence>
<dbReference type="PANTHER" id="PTHR33033:SF83">
    <property type="entry name" value="REVERSE TRANSCRIPTASE-LIKE PROTEIN"/>
    <property type="match status" value="1"/>
</dbReference>
<sequence>MERVDTIIHCNCLYLSVDQPYTYYSILDSEGAPTRMPLSLFSPPQGSLKLNIDRASKGKHGPYDIVGVLRDHLAYIRGTFSNHIGIEDSNYAEFHAILEGVSFFLSSLWATTHHLKIKSDSSNSIQWANDHLKVPWSMKNISNATECSHYFCFLALCAEFDAEYWVVMSLACIRQARDTKLYALVWSPSTSSGLPITDASADSSSLGFLCSASLFMAMPTISHHNETLLLQ</sequence>
<dbReference type="InParanoid" id="A0A061DPW0"/>
<reference evidence="1 2" key="1">
    <citation type="journal article" date="2013" name="Genome Biol.">
        <title>The genome sequence of the most widely cultivated cacao type and its use to identify candidate genes regulating pod color.</title>
        <authorList>
            <person name="Motamayor J.C."/>
            <person name="Mockaitis K."/>
            <person name="Schmutz J."/>
            <person name="Haiminen N."/>
            <person name="Iii D.L."/>
            <person name="Cornejo O."/>
            <person name="Findley S.D."/>
            <person name="Zheng P."/>
            <person name="Utro F."/>
            <person name="Royaert S."/>
            <person name="Saski C."/>
            <person name="Jenkins J."/>
            <person name="Podicheti R."/>
            <person name="Zhao M."/>
            <person name="Scheffler B.E."/>
            <person name="Stack J.C."/>
            <person name="Feltus F.A."/>
            <person name="Mustiga G.M."/>
            <person name="Amores F."/>
            <person name="Phillips W."/>
            <person name="Marelli J.P."/>
            <person name="May G.D."/>
            <person name="Shapiro H."/>
            <person name="Ma J."/>
            <person name="Bustamante C.D."/>
            <person name="Schnell R.J."/>
            <person name="Main D."/>
            <person name="Gilbert D."/>
            <person name="Parida L."/>
            <person name="Kuhn D.N."/>
        </authorList>
    </citation>
    <scope>NUCLEOTIDE SEQUENCE [LARGE SCALE GENOMIC DNA]</scope>
    <source>
        <strain evidence="2">cv. Matina 1-6</strain>
    </source>
</reference>
<protein>
    <recommendedName>
        <fullName evidence="3">RNase H type-1 domain-containing protein</fullName>
    </recommendedName>
</protein>
<dbReference type="HOGENOM" id="CLU_1201659_0_0_1"/>
<dbReference type="InterPro" id="IPR044730">
    <property type="entry name" value="RNase_H-like_dom_plant"/>
</dbReference>
<dbReference type="AlphaFoldDB" id="A0A061DPW0"/>
<dbReference type="EMBL" id="CM001879">
    <property type="protein sequence ID" value="EOX94462.1"/>
    <property type="molecule type" value="Genomic_DNA"/>
</dbReference>
<dbReference type="Proteomes" id="UP000026915">
    <property type="component" value="Chromosome 1"/>
</dbReference>
<gene>
    <name evidence="1" type="ORF">TCM_004047</name>
</gene>
<organism evidence="1 2">
    <name type="scientific">Theobroma cacao</name>
    <name type="common">Cacao</name>
    <name type="synonym">Cocoa</name>
    <dbReference type="NCBI Taxonomy" id="3641"/>
    <lineage>
        <taxon>Eukaryota</taxon>
        <taxon>Viridiplantae</taxon>
        <taxon>Streptophyta</taxon>
        <taxon>Embryophyta</taxon>
        <taxon>Tracheophyta</taxon>
        <taxon>Spermatophyta</taxon>
        <taxon>Magnoliopsida</taxon>
        <taxon>eudicotyledons</taxon>
        <taxon>Gunneridae</taxon>
        <taxon>Pentapetalae</taxon>
        <taxon>rosids</taxon>
        <taxon>malvids</taxon>
        <taxon>Malvales</taxon>
        <taxon>Malvaceae</taxon>
        <taxon>Byttnerioideae</taxon>
        <taxon>Theobroma</taxon>
    </lineage>
</organism>
<dbReference type="Gramene" id="EOX94462">
    <property type="protein sequence ID" value="EOX94462"/>
    <property type="gene ID" value="TCM_004047"/>
</dbReference>
<dbReference type="Gene3D" id="3.30.420.10">
    <property type="entry name" value="Ribonuclease H-like superfamily/Ribonuclease H"/>
    <property type="match status" value="1"/>
</dbReference>
<proteinExistence type="predicted"/>
<dbReference type="SUPFAM" id="SSF53098">
    <property type="entry name" value="Ribonuclease H-like"/>
    <property type="match status" value="1"/>
</dbReference>
<dbReference type="CDD" id="cd06222">
    <property type="entry name" value="RNase_H_like"/>
    <property type="match status" value="1"/>
</dbReference>
<evidence type="ECO:0008006" key="3">
    <source>
        <dbReference type="Google" id="ProtNLM"/>
    </source>
</evidence>
<name>A0A061DPW0_THECC</name>
<dbReference type="GO" id="GO:0003676">
    <property type="term" value="F:nucleic acid binding"/>
    <property type="evidence" value="ECO:0007669"/>
    <property type="project" value="InterPro"/>
</dbReference>
<dbReference type="PANTHER" id="PTHR33033">
    <property type="entry name" value="POLYNUCLEOTIDYL TRANSFERASE, RIBONUCLEASE H-LIKE SUPERFAMILY PROTEIN-RELATED"/>
    <property type="match status" value="1"/>
</dbReference>
<dbReference type="InterPro" id="IPR036397">
    <property type="entry name" value="RNaseH_sf"/>
</dbReference>
<accession>A0A061DPW0</accession>
<evidence type="ECO:0000313" key="2">
    <source>
        <dbReference type="Proteomes" id="UP000026915"/>
    </source>
</evidence>
<dbReference type="InterPro" id="IPR012337">
    <property type="entry name" value="RNaseH-like_sf"/>
</dbReference>